<dbReference type="Pfam" id="PF04270">
    <property type="entry name" value="Strep_his_triad"/>
    <property type="match status" value="6"/>
</dbReference>
<feature type="region of interest" description="Disordered" evidence="1">
    <location>
        <begin position="529"/>
        <end position="549"/>
    </location>
</feature>
<accession>M2NDH7</accession>
<gene>
    <name evidence="2" type="ORF">HMPREF9943_01394</name>
</gene>
<dbReference type="InterPro" id="IPR006270">
    <property type="entry name" value="Strep_his_triad_rpt"/>
</dbReference>
<comment type="caution">
    <text evidence="2">The sequence shown here is derived from an EMBL/GenBank/DDBJ whole genome shotgun (WGS) entry which is preliminary data.</text>
</comment>
<evidence type="ECO:0000313" key="3">
    <source>
        <dbReference type="Proteomes" id="UP000011758"/>
    </source>
</evidence>
<dbReference type="STRING" id="999415.HMPREF9943_01394"/>
<reference evidence="2 3" key="1">
    <citation type="submission" date="2013-02" db="EMBL/GenBank/DDBJ databases">
        <title>The Genome Sequence of Lactobacillus catenaformis F0143.</title>
        <authorList>
            <consortium name="The Broad Institute Genome Sequencing Platform"/>
            <person name="Earl A."/>
            <person name="Ward D."/>
            <person name="Feldgarden M."/>
            <person name="Gevers D."/>
            <person name="Izard J."/>
            <person name="Blanton J.M."/>
            <person name="Mathney J."/>
            <person name="Dewhirst F.E."/>
            <person name="Young S.K."/>
            <person name="Zeng Q."/>
            <person name="Gargeya S."/>
            <person name="Fitzgerald M."/>
            <person name="Haas B."/>
            <person name="Abouelleil A."/>
            <person name="Alvarado L."/>
            <person name="Arachchi H.M."/>
            <person name="Berlin A."/>
            <person name="Chapman S.B."/>
            <person name="Gearin G."/>
            <person name="Goldberg J."/>
            <person name="Griggs A."/>
            <person name="Gujja S."/>
            <person name="Hansen M."/>
            <person name="Heiman D."/>
            <person name="Howarth C."/>
            <person name="Larimer J."/>
            <person name="Lui A."/>
            <person name="MacDonald P.J.P."/>
            <person name="McCowen C."/>
            <person name="Montmayeur A."/>
            <person name="Murphy C."/>
            <person name="Neiman D."/>
            <person name="Pearson M."/>
            <person name="Priest M."/>
            <person name="Roberts A."/>
            <person name="Saif S."/>
            <person name="Shea T."/>
            <person name="Sisk P."/>
            <person name="Stolte C."/>
            <person name="Sykes S."/>
            <person name="Wortman J."/>
            <person name="Nusbaum C."/>
            <person name="Birren B."/>
        </authorList>
    </citation>
    <scope>NUCLEOTIDE SEQUENCE [LARGE SCALE GENOMIC DNA]</scope>
    <source>
        <strain evidence="2 3">OT 569</strain>
    </source>
</reference>
<dbReference type="Proteomes" id="UP000011758">
    <property type="component" value="Unassembled WGS sequence"/>
</dbReference>
<dbReference type="BioCyc" id="ECAT999415-HMP:GTTI-1435-MONOMER"/>
<organism evidence="2 3">
    <name type="scientific">Eggerthia catenaformis OT 569 = DSM 20559</name>
    <dbReference type="NCBI Taxonomy" id="999415"/>
    <lineage>
        <taxon>Bacteria</taxon>
        <taxon>Bacillati</taxon>
        <taxon>Bacillota</taxon>
        <taxon>Erysipelotrichia</taxon>
        <taxon>Erysipelotrichales</taxon>
        <taxon>Coprobacillaceae</taxon>
        <taxon>Eggerthia</taxon>
    </lineage>
</organism>
<dbReference type="EMBL" id="AGEJ01000022">
    <property type="protein sequence ID" value="EMD16273.1"/>
    <property type="molecule type" value="Genomic_DNA"/>
</dbReference>
<dbReference type="PROSITE" id="PS51257">
    <property type="entry name" value="PROKAR_LIPOPROTEIN"/>
    <property type="match status" value="1"/>
</dbReference>
<dbReference type="OrthoDB" id="3264350at2"/>
<dbReference type="eggNOG" id="COG3266">
    <property type="taxonomic scope" value="Bacteria"/>
</dbReference>
<protein>
    <submittedName>
        <fullName evidence="2">Uncharacterized protein</fullName>
    </submittedName>
</protein>
<proteinExistence type="predicted"/>
<dbReference type="PATRIC" id="fig|999415.3.peg.1420"/>
<feature type="compositionally biased region" description="Basic and acidic residues" evidence="1">
    <location>
        <begin position="534"/>
        <end position="549"/>
    </location>
</feature>
<evidence type="ECO:0000256" key="1">
    <source>
        <dbReference type="SAM" id="MobiDB-lite"/>
    </source>
</evidence>
<dbReference type="RefSeq" id="WP_004803456.1">
    <property type="nucleotide sequence ID" value="NZ_KB446649.1"/>
</dbReference>
<name>M2NDH7_9FIRM</name>
<keyword evidence="3" id="KW-1185">Reference proteome</keyword>
<evidence type="ECO:0000313" key="2">
    <source>
        <dbReference type="EMBL" id="EMD16273.1"/>
    </source>
</evidence>
<sequence length="549" mass="63443">MKKELIKVNCAILLTLTMTACSFNTDKKKSINTEKTEFQEKKTNYASDQTTKVLVDTPAINKKDIIKIVKHGDHWHVFTRDGKEHITYTDPNKSNNQQSLEFVSVVSLSQLKGKKIKEIKVHGNHWHVFTADGKEYLTYENPSRLFPKIRITQYKGSHTHKGTNRLANTVIVVKILKHGDHYHVYTSDGNEFITYTNPRSLYPHAYYGVYKGSHSASVKKNTGKSSGISGLKTIKVVSADELKKLNIVKILKHGDHYHVYTKDQAEYITYDNLGNEFMGIKIDEYKGDHKTSNNPKKKTSPIYFDKNDPKRVVKIAKHGDHWHIYRADNTEEVVYEDPSPYYPYIKVTDYEEKGLDVEKFEMFTYDEVEPAMKVDLKYLNYGGIKYTTGFDRTKQEFIVPHLDHFHNISIERIISLVKTWDTFKGHSARDVVATLKYLVLHPEERPYKAGWGSHANNMSAETQDSYQDTQLKIRYLMKKYRRNKSDIQKIGDTFYVYFRNHDTIEITSSDLEIKHGSVVEIGHLPKLADFNGEEAGKDDESDKNDEVSD</sequence>
<dbReference type="AlphaFoldDB" id="M2NDH7"/>